<dbReference type="SUPFAM" id="SSF56219">
    <property type="entry name" value="DNase I-like"/>
    <property type="match status" value="1"/>
</dbReference>
<dbReference type="GO" id="GO:0008311">
    <property type="term" value="F:double-stranded DNA 3'-5' DNA exonuclease activity"/>
    <property type="evidence" value="ECO:0007669"/>
    <property type="project" value="TreeGrafter"/>
</dbReference>
<keyword evidence="6" id="KW-0464">Manganese</keyword>
<dbReference type="GO" id="GO:0046872">
    <property type="term" value="F:metal ion binding"/>
    <property type="evidence" value="ECO:0007669"/>
    <property type="project" value="UniProtKB-KW"/>
</dbReference>
<dbReference type="FunFam" id="3.60.10.10:FF:000026">
    <property type="entry name" value="Exodeoxyribonuclease III"/>
    <property type="match status" value="1"/>
</dbReference>
<dbReference type="PATRIC" id="fig|1408281.3.peg.935"/>
<dbReference type="Pfam" id="PF03372">
    <property type="entry name" value="Exo_endo_phos"/>
    <property type="match status" value="1"/>
</dbReference>
<proteinExistence type="inferred from homology"/>
<evidence type="ECO:0000256" key="6">
    <source>
        <dbReference type="PIRSR" id="PIRSR604808-2"/>
    </source>
</evidence>
<dbReference type="OrthoDB" id="9803914at2"/>
<feature type="active site" description="Proton donor/acceptor" evidence="5">
    <location>
        <position position="145"/>
    </location>
</feature>
<dbReference type="PROSITE" id="PS51435">
    <property type="entry name" value="AP_NUCLEASE_F1_4"/>
    <property type="match status" value="1"/>
</dbReference>
<feature type="binding site" evidence="6">
    <location>
        <position position="241"/>
    </location>
    <ligand>
        <name>Mg(2+)</name>
        <dbReference type="ChEBI" id="CHEBI:18420"/>
        <label>1</label>
    </ligand>
</feature>
<dbReference type="PANTHER" id="PTHR22748:SF6">
    <property type="entry name" value="DNA-(APURINIC OR APYRIMIDINIC SITE) ENDONUCLEASE"/>
    <property type="match status" value="1"/>
</dbReference>
<dbReference type="Proteomes" id="UP000035337">
    <property type="component" value="Chromosome"/>
</dbReference>
<dbReference type="InterPro" id="IPR004808">
    <property type="entry name" value="AP_endonuc_1"/>
</dbReference>
<feature type="site" description="Important for catalytic activity" evidence="7">
    <location>
        <position position="216"/>
    </location>
</feature>
<keyword evidence="4 6" id="KW-0460">Magnesium</keyword>
<evidence type="ECO:0000256" key="3">
    <source>
        <dbReference type="ARBA" id="ARBA00022801"/>
    </source>
</evidence>
<sequence>MKIISWNVNGIRAVHKKGFLDWFKKENADIVCIQETKADGEQFPKDLREIDGYNFYFSAGGRKGYSGTAVWSKIKPVAASASIENEKFDNEGRIVRLDFEDFVLFNIYFPNGGSGEERLQYKLDFYDYFIDFVKKIKKNIIICGDYNTAHFPIDLARPKQNEETSGFMPAERKKLDNLADAGFVDTFRYFHKEPDNYTWWDYKTAARERNVGWRIDYFFISKNFTSNLKSASIETAVKGSDHCPISIEIK</sequence>
<feature type="active site" evidence="5">
    <location>
        <position position="108"/>
    </location>
</feature>
<evidence type="ECO:0000256" key="1">
    <source>
        <dbReference type="ARBA" id="ARBA00007092"/>
    </source>
</evidence>
<gene>
    <name evidence="9" type="primary">exoA</name>
    <name evidence="9" type="ORF">Epro_0910</name>
</gene>
<evidence type="ECO:0000256" key="7">
    <source>
        <dbReference type="PIRSR" id="PIRSR604808-3"/>
    </source>
</evidence>
<evidence type="ECO:0000259" key="8">
    <source>
        <dbReference type="Pfam" id="PF03372"/>
    </source>
</evidence>
<dbReference type="RefSeq" id="WP_052570843.1">
    <property type="nucleotide sequence ID" value="NZ_CP009498.1"/>
</dbReference>
<reference evidence="9 10" key="1">
    <citation type="submission" date="2014-09" db="EMBL/GenBank/DDBJ databases">
        <title>Complete genome sequence of Endomicrobium proavitum.</title>
        <authorList>
            <person name="Zheng H."/>
        </authorList>
    </citation>
    <scope>NUCLEOTIDE SEQUENCE [LARGE SCALE GENOMIC DNA]</scope>
    <source>
        <strain evidence="9 10">Rsa215</strain>
    </source>
</reference>
<dbReference type="NCBIfam" id="TIGR00633">
    <property type="entry name" value="xth"/>
    <property type="match status" value="1"/>
</dbReference>
<feature type="binding site" evidence="6">
    <location>
        <position position="145"/>
    </location>
    <ligand>
        <name>Mg(2+)</name>
        <dbReference type="ChEBI" id="CHEBI:18420"/>
        <label>1</label>
    </ligand>
</feature>
<dbReference type="PANTHER" id="PTHR22748">
    <property type="entry name" value="AP ENDONUCLEASE"/>
    <property type="match status" value="1"/>
</dbReference>
<name>A0A0G3WLA4_9BACT</name>
<feature type="binding site" evidence="6">
    <location>
        <position position="242"/>
    </location>
    <ligand>
        <name>Mg(2+)</name>
        <dbReference type="ChEBI" id="CHEBI:18420"/>
        <label>1</label>
    </ligand>
</feature>
<dbReference type="InterPro" id="IPR005135">
    <property type="entry name" value="Endo/exonuclease/phosphatase"/>
</dbReference>
<evidence type="ECO:0000313" key="10">
    <source>
        <dbReference type="Proteomes" id="UP000035337"/>
    </source>
</evidence>
<protein>
    <submittedName>
        <fullName evidence="9">Exodeoxyribonuclease</fullName>
    </submittedName>
</protein>
<keyword evidence="3" id="KW-0378">Hydrolase</keyword>
<dbReference type="NCBIfam" id="TIGR00195">
    <property type="entry name" value="exoDNase_III"/>
    <property type="match status" value="1"/>
</dbReference>
<dbReference type="STRING" id="1408281.Epro_0910"/>
<feature type="binding site" evidence="6">
    <location>
        <position position="35"/>
    </location>
    <ligand>
        <name>Mg(2+)</name>
        <dbReference type="ChEBI" id="CHEBI:18420"/>
        <label>1</label>
    </ligand>
</feature>
<dbReference type="GO" id="GO:0008081">
    <property type="term" value="F:phosphoric diester hydrolase activity"/>
    <property type="evidence" value="ECO:0007669"/>
    <property type="project" value="TreeGrafter"/>
</dbReference>
<feature type="site" description="Interaction with DNA substrate" evidence="7">
    <location>
        <position position="242"/>
    </location>
</feature>
<organism evidence="9 10">
    <name type="scientific">Endomicrobium proavitum</name>
    <dbReference type="NCBI Taxonomy" id="1408281"/>
    <lineage>
        <taxon>Bacteria</taxon>
        <taxon>Pseudomonadati</taxon>
        <taxon>Elusimicrobiota</taxon>
        <taxon>Endomicrobiia</taxon>
        <taxon>Endomicrobiales</taxon>
        <taxon>Endomicrobiaceae</taxon>
        <taxon>Endomicrobium</taxon>
    </lineage>
</organism>
<feature type="site" description="Transition state stabilizer" evidence="7">
    <location>
        <position position="147"/>
    </location>
</feature>
<dbReference type="GO" id="GO:0003677">
    <property type="term" value="F:DNA binding"/>
    <property type="evidence" value="ECO:0007669"/>
    <property type="project" value="InterPro"/>
</dbReference>
<comment type="cofactor">
    <cofactor evidence="6">
        <name>Mg(2+)</name>
        <dbReference type="ChEBI" id="CHEBI:18420"/>
    </cofactor>
    <cofactor evidence="6">
        <name>Mn(2+)</name>
        <dbReference type="ChEBI" id="CHEBI:29035"/>
    </cofactor>
    <text evidence="6">Probably binds two magnesium or manganese ions per subunit.</text>
</comment>
<evidence type="ECO:0000256" key="2">
    <source>
        <dbReference type="ARBA" id="ARBA00022723"/>
    </source>
</evidence>
<evidence type="ECO:0000313" key="9">
    <source>
        <dbReference type="EMBL" id="AKL98289.1"/>
    </source>
</evidence>
<comment type="similarity">
    <text evidence="1">Belongs to the DNA repair enzymes AP/ExoA family.</text>
</comment>
<dbReference type="GO" id="GO:0006284">
    <property type="term" value="P:base-excision repair"/>
    <property type="evidence" value="ECO:0007669"/>
    <property type="project" value="TreeGrafter"/>
</dbReference>
<dbReference type="PROSITE" id="PS00726">
    <property type="entry name" value="AP_NUCLEASE_F1_1"/>
    <property type="match status" value="1"/>
</dbReference>
<feature type="binding site" evidence="6">
    <location>
        <position position="147"/>
    </location>
    <ligand>
        <name>Mg(2+)</name>
        <dbReference type="ChEBI" id="CHEBI:18420"/>
        <label>1</label>
    </ligand>
</feature>
<dbReference type="InterPro" id="IPR036691">
    <property type="entry name" value="Endo/exonu/phosph_ase_sf"/>
</dbReference>
<dbReference type="AlphaFoldDB" id="A0A0G3WLA4"/>
<evidence type="ECO:0000256" key="4">
    <source>
        <dbReference type="ARBA" id="ARBA00022842"/>
    </source>
</evidence>
<evidence type="ECO:0000256" key="5">
    <source>
        <dbReference type="PIRSR" id="PIRSR604808-1"/>
    </source>
</evidence>
<feature type="active site" description="Proton acceptor" evidence="5">
    <location>
        <position position="242"/>
    </location>
</feature>
<dbReference type="EMBL" id="CP009498">
    <property type="protein sequence ID" value="AKL98289.1"/>
    <property type="molecule type" value="Genomic_DNA"/>
</dbReference>
<feature type="domain" description="Endonuclease/exonuclease/phosphatase" evidence="8">
    <location>
        <begin position="4"/>
        <end position="242"/>
    </location>
</feature>
<keyword evidence="2 6" id="KW-0479">Metal-binding</keyword>
<feature type="binding site" evidence="6">
    <location>
        <position position="7"/>
    </location>
    <ligand>
        <name>Mg(2+)</name>
        <dbReference type="ChEBI" id="CHEBI:18420"/>
        <label>1</label>
    </ligand>
</feature>
<keyword evidence="10" id="KW-1185">Reference proteome</keyword>
<dbReference type="InterPro" id="IPR020847">
    <property type="entry name" value="AP_endonuclease_F1_BS"/>
</dbReference>
<dbReference type="GO" id="GO:0003906">
    <property type="term" value="F:DNA-(apurinic or apyrimidinic site) endonuclease activity"/>
    <property type="evidence" value="ECO:0007669"/>
    <property type="project" value="TreeGrafter"/>
</dbReference>
<dbReference type="Gene3D" id="3.60.10.10">
    <property type="entry name" value="Endonuclease/exonuclease/phosphatase"/>
    <property type="match status" value="1"/>
</dbReference>
<dbReference type="KEGG" id="epo:Epro_0910"/>
<accession>A0A0G3WLA4</accession>